<dbReference type="InterPro" id="IPR012877">
    <property type="entry name" value="Dhs-27"/>
</dbReference>
<dbReference type="Gene3D" id="3.90.1200.10">
    <property type="match status" value="1"/>
</dbReference>
<name>A0A6G0XNH2_9STRA</name>
<protein>
    <recommendedName>
        <fullName evidence="1">CHK kinase-like domain-containing protein</fullName>
    </recommendedName>
</protein>
<keyword evidence="3" id="KW-1185">Reference proteome</keyword>
<reference evidence="2 3" key="1">
    <citation type="submission" date="2019-07" db="EMBL/GenBank/DDBJ databases">
        <title>Genomics analysis of Aphanomyces spp. identifies a new class of oomycete effector associated with host adaptation.</title>
        <authorList>
            <person name="Gaulin E."/>
        </authorList>
    </citation>
    <scope>NUCLEOTIDE SEQUENCE [LARGE SCALE GENOMIC DNA]</scope>
    <source>
        <strain evidence="2 3">ATCC 201684</strain>
    </source>
</reference>
<dbReference type="SUPFAM" id="SSF56112">
    <property type="entry name" value="Protein kinase-like (PK-like)"/>
    <property type="match status" value="1"/>
</dbReference>
<comment type="caution">
    <text evidence="2">The sequence shown here is derived from an EMBL/GenBank/DDBJ whole genome shotgun (WGS) entry which is preliminary data.</text>
</comment>
<dbReference type="EMBL" id="VJMJ01000035">
    <property type="protein sequence ID" value="KAF0741759.1"/>
    <property type="molecule type" value="Genomic_DNA"/>
</dbReference>
<dbReference type="AlphaFoldDB" id="A0A6G0XNH2"/>
<feature type="domain" description="CHK kinase-like" evidence="1">
    <location>
        <begin position="107"/>
        <end position="266"/>
    </location>
</feature>
<dbReference type="PANTHER" id="PTHR11012:SF30">
    <property type="entry name" value="PROTEIN KINASE-LIKE DOMAIN-CONTAINING"/>
    <property type="match status" value="1"/>
</dbReference>
<sequence>MGHGKLTTPATEAVLEAFPGASVVRTSEVCSLWAGYGSIYRVQLSSGGSVVVKHITPPANSVSISNVRKVRSYKVEGYFYAHLAPASVSARLPRVFSIVSHPNSFCFVLEDLATEFPKSFHSLSGTTLQTALAWLAHFHATFWNYDQGGVAETGGYWYLETRQEELDAMANDPLSKKLKKHAETIDKHTRDARFETLMHGDAKSANILWADPSTCAWVDFQYVGHGLGARDVAYLLCSSASRSEVGAAADTNLRHYFETFLAVLADQGKNSHGYTFEQFQAHFDWCLLDFVRFMAGWGYWGNYDWAISRTEALLDTLW</sequence>
<dbReference type="InterPro" id="IPR015897">
    <property type="entry name" value="CHK_kinase-like"/>
</dbReference>
<dbReference type="PANTHER" id="PTHR11012">
    <property type="entry name" value="PROTEIN KINASE-LIKE DOMAIN-CONTAINING"/>
    <property type="match status" value="1"/>
</dbReference>
<dbReference type="InterPro" id="IPR011009">
    <property type="entry name" value="Kinase-like_dom_sf"/>
</dbReference>
<evidence type="ECO:0000259" key="1">
    <source>
        <dbReference type="SMART" id="SM00587"/>
    </source>
</evidence>
<dbReference type="Pfam" id="PF07914">
    <property type="entry name" value="DUF1679"/>
    <property type="match status" value="1"/>
</dbReference>
<proteinExistence type="predicted"/>
<dbReference type="VEuPathDB" id="FungiDB:AeMF1_019912"/>
<dbReference type="Proteomes" id="UP000481153">
    <property type="component" value="Unassembled WGS sequence"/>
</dbReference>
<dbReference type="SMART" id="SM00587">
    <property type="entry name" value="CHK"/>
    <property type="match status" value="1"/>
</dbReference>
<organism evidence="2 3">
    <name type="scientific">Aphanomyces euteiches</name>
    <dbReference type="NCBI Taxonomy" id="100861"/>
    <lineage>
        <taxon>Eukaryota</taxon>
        <taxon>Sar</taxon>
        <taxon>Stramenopiles</taxon>
        <taxon>Oomycota</taxon>
        <taxon>Saprolegniomycetes</taxon>
        <taxon>Saprolegniales</taxon>
        <taxon>Verrucalvaceae</taxon>
        <taxon>Aphanomyces</taxon>
    </lineage>
</organism>
<evidence type="ECO:0000313" key="2">
    <source>
        <dbReference type="EMBL" id="KAF0741759.1"/>
    </source>
</evidence>
<gene>
    <name evidence="2" type="ORF">Ae201684_003129</name>
</gene>
<evidence type="ECO:0000313" key="3">
    <source>
        <dbReference type="Proteomes" id="UP000481153"/>
    </source>
</evidence>
<accession>A0A6G0XNH2</accession>